<organism evidence="2 3">
    <name type="scientific">Hymenobacter cellulosilyticus</name>
    <dbReference type="NCBI Taxonomy" id="2932248"/>
    <lineage>
        <taxon>Bacteria</taxon>
        <taxon>Pseudomonadati</taxon>
        <taxon>Bacteroidota</taxon>
        <taxon>Cytophagia</taxon>
        <taxon>Cytophagales</taxon>
        <taxon>Hymenobacteraceae</taxon>
        <taxon>Hymenobacter</taxon>
    </lineage>
</organism>
<proteinExistence type="predicted"/>
<name>A0A8T9Q8B2_9BACT</name>
<dbReference type="Proteomes" id="UP000831796">
    <property type="component" value="Chromosome"/>
</dbReference>
<protein>
    <submittedName>
        <fullName evidence="2">Uncharacterized protein</fullName>
    </submittedName>
</protein>
<keyword evidence="1" id="KW-0732">Signal</keyword>
<dbReference type="KEGG" id="hcu:MUN79_26190"/>
<dbReference type="AlphaFoldDB" id="A0A8T9Q8B2"/>
<evidence type="ECO:0000256" key="1">
    <source>
        <dbReference type="SAM" id="SignalP"/>
    </source>
</evidence>
<dbReference type="RefSeq" id="WP_244675429.1">
    <property type="nucleotide sequence ID" value="NZ_CP095046.1"/>
</dbReference>
<feature type="chain" id="PRO_5035890733" evidence="1">
    <location>
        <begin position="29"/>
        <end position="129"/>
    </location>
</feature>
<feature type="signal peptide" evidence="1">
    <location>
        <begin position="1"/>
        <end position="28"/>
    </location>
</feature>
<evidence type="ECO:0000313" key="3">
    <source>
        <dbReference type="Proteomes" id="UP000831796"/>
    </source>
</evidence>
<accession>A0A8T9Q8B2</accession>
<reference evidence="2" key="1">
    <citation type="submission" date="2022-04" db="EMBL/GenBank/DDBJ databases">
        <title>Hymenobacter sp. isolated from the air.</title>
        <authorList>
            <person name="Won M."/>
            <person name="Lee C.-M."/>
            <person name="Woen H.-Y."/>
            <person name="Kwon S.-W."/>
        </authorList>
    </citation>
    <scope>NUCLEOTIDE SEQUENCE</scope>
    <source>
        <strain evidence="2">5116S-3</strain>
    </source>
</reference>
<sequence>MISSNTLQFLRICLLVLGGLLGVQAAQAQQQRDVPSSRRCRWVRLTPGRDTTSFTLTDSVTIVPSSVSVLGRSVDYDTRTGRYRIVRPAPAAAPDSTGAIPSPVADSVLVCYRVLPLQLAGPATGGPVL</sequence>
<keyword evidence="3" id="KW-1185">Reference proteome</keyword>
<gene>
    <name evidence="2" type="ORF">MUN79_26190</name>
</gene>
<evidence type="ECO:0000313" key="2">
    <source>
        <dbReference type="EMBL" id="UOQ72030.1"/>
    </source>
</evidence>
<dbReference type="EMBL" id="CP095046">
    <property type="protein sequence ID" value="UOQ72030.1"/>
    <property type="molecule type" value="Genomic_DNA"/>
</dbReference>